<evidence type="ECO:0000313" key="9">
    <source>
        <dbReference type="EMBL" id="SVA32498.1"/>
    </source>
</evidence>
<keyword evidence="5" id="KW-0012">Acyltransferase</keyword>
<dbReference type="GO" id="GO:0031405">
    <property type="term" value="F:lipoic acid binding"/>
    <property type="evidence" value="ECO:0007669"/>
    <property type="project" value="TreeGrafter"/>
</dbReference>
<dbReference type="SUPFAM" id="SSF47005">
    <property type="entry name" value="Peripheral subunit-binding domain of 2-oxo acid dehydrogenase complex"/>
    <property type="match status" value="2"/>
</dbReference>
<dbReference type="InterPro" id="IPR001078">
    <property type="entry name" value="2-oxoacid_DH_actylTfrase"/>
</dbReference>
<evidence type="ECO:0000256" key="3">
    <source>
        <dbReference type="ARBA" id="ARBA00022679"/>
    </source>
</evidence>
<dbReference type="CDD" id="cd06849">
    <property type="entry name" value="lipoyl_domain"/>
    <property type="match status" value="1"/>
</dbReference>
<dbReference type="Pfam" id="PF00364">
    <property type="entry name" value="Biotin_lipoyl"/>
    <property type="match status" value="1"/>
</dbReference>
<evidence type="ECO:0000256" key="5">
    <source>
        <dbReference type="ARBA" id="ARBA00023315"/>
    </source>
</evidence>
<dbReference type="InterPro" id="IPR003016">
    <property type="entry name" value="2-oxoA_DH_lipoyl-BS"/>
</dbReference>
<accession>A0A381UY16</accession>
<dbReference type="InterPro" id="IPR011053">
    <property type="entry name" value="Single_hybrid_motif"/>
</dbReference>
<dbReference type="InterPro" id="IPR000089">
    <property type="entry name" value="Biotin_lipoyl"/>
</dbReference>
<evidence type="ECO:0000259" key="8">
    <source>
        <dbReference type="PROSITE" id="PS51826"/>
    </source>
</evidence>
<dbReference type="PROSITE" id="PS50968">
    <property type="entry name" value="BIOTINYL_LIPOYL"/>
    <property type="match status" value="1"/>
</dbReference>
<dbReference type="EMBL" id="UINC01007291">
    <property type="protein sequence ID" value="SVA32498.1"/>
    <property type="molecule type" value="Genomic_DNA"/>
</dbReference>
<evidence type="ECO:0000259" key="7">
    <source>
        <dbReference type="PROSITE" id="PS50968"/>
    </source>
</evidence>
<dbReference type="InterPro" id="IPR023213">
    <property type="entry name" value="CAT-like_dom_sf"/>
</dbReference>
<dbReference type="PANTHER" id="PTHR43178:SF5">
    <property type="entry name" value="LIPOAMIDE ACYLTRANSFERASE COMPONENT OF BRANCHED-CHAIN ALPHA-KETO ACID DEHYDROGENASE COMPLEX, MITOCHONDRIAL"/>
    <property type="match status" value="1"/>
</dbReference>
<evidence type="ECO:0000256" key="4">
    <source>
        <dbReference type="ARBA" id="ARBA00022823"/>
    </source>
</evidence>
<protein>
    <recommendedName>
        <fullName evidence="10">Dihydrolipoamide acetyltransferase component of pyruvate dehydrogenase complex</fullName>
    </recommendedName>
</protein>
<reference evidence="9" key="1">
    <citation type="submission" date="2018-05" db="EMBL/GenBank/DDBJ databases">
        <authorList>
            <person name="Lanie J.A."/>
            <person name="Ng W.-L."/>
            <person name="Kazmierczak K.M."/>
            <person name="Andrzejewski T.M."/>
            <person name="Davidsen T.M."/>
            <person name="Wayne K.J."/>
            <person name="Tettelin H."/>
            <person name="Glass J.I."/>
            <person name="Rusch D."/>
            <person name="Podicherti R."/>
            <person name="Tsui H.-C.T."/>
            <person name="Winkler M.E."/>
        </authorList>
    </citation>
    <scope>NUCLEOTIDE SEQUENCE</scope>
</reference>
<organism evidence="9">
    <name type="scientific">marine metagenome</name>
    <dbReference type="NCBI Taxonomy" id="408172"/>
    <lineage>
        <taxon>unclassified sequences</taxon>
        <taxon>metagenomes</taxon>
        <taxon>ecological metagenomes</taxon>
    </lineage>
</organism>
<dbReference type="PROSITE" id="PS51826">
    <property type="entry name" value="PSBD"/>
    <property type="match status" value="2"/>
</dbReference>
<name>A0A381UY16_9ZZZZ</name>
<evidence type="ECO:0000256" key="1">
    <source>
        <dbReference type="ARBA" id="ARBA00001938"/>
    </source>
</evidence>
<evidence type="ECO:0000256" key="6">
    <source>
        <dbReference type="SAM" id="MobiDB-lite"/>
    </source>
</evidence>
<feature type="domain" description="Peripheral subunit-binding (PSBD)" evidence="8">
    <location>
        <begin position="166"/>
        <end position="203"/>
    </location>
</feature>
<keyword evidence="3" id="KW-0808">Transferase</keyword>
<dbReference type="Gene3D" id="2.40.50.100">
    <property type="match status" value="1"/>
</dbReference>
<dbReference type="AlphaFoldDB" id="A0A381UY16"/>
<dbReference type="Gene3D" id="3.30.559.10">
    <property type="entry name" value="Chloramphenicol acetyltransferase-like domain"/>
    <property type="match status" value="1"/>
</dbReference>
<dbReference type="GO" id="GO:0016407">
    <property type="term" value="F:acetyltransferase activity"/>
    <property type="evidence" value="ECO:0007669"/>
    <property type="project" value="TreeGrafter"/>
</dbReference>
<feature type="region of interest" description="Disordered" evidence="6">
    <location>
        <begin position="77"/>
        <end position="119"/>
    </location>
</feature>
<comment type="similarity">
    <text evidence="2">Belongs to the 2-oxoacid dehydrogenase family.</text>
</comment>
<dbReference type="PANTHER" id="PTHR43178">
    <property type="entry name" value="DIHYDROLIPOAMIDE ACETYLTRANSFERASE COMPONENT OF PYRUVATE DEHYDROGENASE COMPLEX"/>
    <property type="match status" value="1"/>
</dbReference>
<dbReference type="GO" id="GO:0005737">
    <property type="term" value="C:cytoplasm"/>
    <property type="evidence" value="ECO:0007669"/>
    <property type="project" value="TreeGrafter"/>
</dbReference>
<feature type="domain" description="Lipoyl-binding" evidence="7">
    <location>
        <begin position="2"/>
        <end position="77"/>
    </location>
</feature>
<dbReference type="Pfam" id="PF00198">
    <property type="entry name" value="2-oxoacid_dh"/>
    <property type="match status" value="1"/>
</dbReference>
<proteinExistence type="inferred from homology"/>
<sequence length="455" mass="49819">MAINVALPQWGMNMEEGILVKWLVDQGEEIRKGQPLVEVETSKISSELESPVDGVIAHLMAPEGAVVKVGDLVAVIGEPGENPPRPEKTASKPGRRKSTQESRFSLNKPNRTKRTQATPIARKLAKDNNIDIDELTGSGPNGRISEGDVREYIKRDKAGTRTKTGQISPRARRLALNNNIDLNQISGTGPNRRISVEDVENAIGSIADAGVDEESISASQTLSGLRKTISERMSLSVRTMAQVTLTSEIDATKMVGVRKNLLQSWRSHKIRPMDQDILVAAVGDALTKHPRLNSFLKNDTVLLAKDINVGIAMAVPDGLMVPVVNSVNETSLIEIAKNLRDLANKTRKNSLNMAEVSNAGFTITSLMNHDIDVFTPLVDPPQVAILGIGRITDKPVVVDGEIVIRQIMHISVTFDHRALDGVPVAEFIHTLKSNLEDPEWLKERCLNNQLPSRRN</sequence>
<comment type="cofactor">
    <cofactor evidence="1">
        <name>(R)-lipoate</name>
        <dbReference type="ChEBI" id="CHEBI:83088"/>
    </cofactor>
</comment>
<dbReference type="InterPro" id="IPR004167">
    <property type="entry name" value="PSBD"/>
</dbReference>
<evidence type="ECO:0008006" key="10">
    <source>
        <dbReference type="Google" id="ProtNLM"/>
    </source>
</evidence>
<feature type="domain" description="Peripheral subunit-binding (PSBD)" evidence="8">
    <location>
        <begin position="116"/>
        <end position="153"/>
    </location>
</feature>
<dbReference type="InterPro" id="IPR050743">
    <property type="entry name" value="2-oxoacid_DH_E2_comp"/>
</dbReference>
<keyword evidence="4" id="KW-0450">Lipoyl</keyword>
<gene>
    <name evidence="9" type="ORF">METZ01_LOCUS85352</name>
</gene>
<dbReference type="InterPro" id="IPR036625">
    <property type="entry name" value="E3-bd_dom_sf"/>
</dbReference>
<evidence type="ECO:0000256" key="2">
    <source>
        <dbReference type="ARBA" id="ARBA00007317"/>
    </source>
</evidence>
<dbReference type="SUPFAM" id="SSF51230">
    <property type="entry name" value="Single hybrid motif"/>
    <property type="match status" value="1"/>
</dbReference>
<dbReference type="Gene3D" id="4.10.320.10">
    <property type="entry name" value="E3-binding domain"/>
    <property type="match status" value="2"/>
</dbReference>
<dbReference type="SUPFAM" id="SSF52777">
    <property type="entry name" value="CoA-dependent acyltransferases"/>
    <property type="match status" value="1"/>
</dbReference>
<dbReference type="PROSITE" id="PS00189">
    <property type="entry name" value="LIPOYL"/>
    <property type="match status" value="1"/>
</dbReference>
<dbReference type="Pfam" id="PF02817">
    <property type="entry name" value="E3_binding"/>
    <property type="match status" value="2"/>
</dbReference>